<dbReference type="GO" id="GO:0005789">
    <property type="term" value="C:endoplasmic reticulum membrane"/>
    <property type="evidence" value="ECO:0007669"/>
    <property type="project" value="TreeGrafter"/>
</dbReference>
<dbReference type="PANTHER" id="PTHR13144">
    <property type="entry name" value="TEX261 PROTEIN"/>
    <property type="match status" value="1"/>
</dbReference>
<dbReference type="GO" id="GO:0000139">
    <property type="term" value="C:Golgi membrane"/>
    <property type="evidence" value="ECO:0007669"/>
    <property type="project" value="TreeGrafter"/>
</dbReference>
<dbReference type="AlphaFoldDB" id="A0A1J9QTG0"/>
<reference evidence="7 8" key="1">
    <citation type="submission" date="2015-07" db="EMBL/GenBank/DDBJ databases">
        <title>Emmonsia species relationships and genome sequence.</title>
        <authorList>
            <consortium name="The Broad Institute Genomics Platform"/>
            <person name="Cuomo C.A."/>
            <person name="Munoz J.F."/>
            <person name="Imamovic A."/>
            <person name="Priest M.E."/>
            <person name="Young S."/>
            <person name="Clay O.K."/>
            <person name="McEwen J.G."/>
        </authorList>
    </citation>
    <scope>NUCLEOTIDE SEQUENCE [LARGE SCALE GENOMIC DNA]</scope>
    <source>
        <strain evidence="7 8">UAMH 9510</strain>
    </source>
</reference>
<protein>
    <recommendedName>
        <fullName evidence="9">Protein SVP26</fullName>
    </recommendedName>
</protein>
<dbReference type="Proteomes" id="UP000182235">
    <property type="component" value="Unassembled WGS sequence"/>
</dbReference>
<evidence type="ECO:0000313" key="7">
    <source>
        <dbReference type="EMBL" id="OJD18565.1"/>
    </source>
</evidence>
<dbReference type="STRING" id="1447872.A0A1J9QTG0"/>
<feature type="transmembrane region" description="Helical" evidence="6">
    <location>
        <begin position="6"/>
        <end position="28"/>
    </location>
</feature>
<dbReference type="OrthoDB" id="28257at2759"/>
<feature type="transmembrane region" description="Helical" evidence="6">
    <location>
        <begin position="165"/>
        <end position="184"/>
    </location>
</feature>
<keyword evidence="3 6" id="KW-0812">Transmembrane</keyword>
<keyword evidence="8" id="KW-1185">Reference proteome</keyword>
<evidence type="ECO:0000313" key="8">
    <source>
        <dbReference type="Proteomes" id="UP000182235"/>
    </source>
</evidence>
<comment type="caution">
    <text evidence="7">The sequence shown here is derived from an EMBL/GenBank/DDBJ whole genome shotgun (WGS) entry which is preliminary data.</text>
</comment>
<comment type="similarity">
    <text evidence="2">Belongs to the SVP26 family.</text>
</comment>
<dbReference type="EMBL" id="LGRN01000031">
    <property type="protein sequence ID" value="OJD18565.1"/>
    <property type="molecule type" value="Genomic_DNA"/>
</dbReference>
<dbReference type="GO" id="GO:0097020">
    <property type="term" value="F:COPII receptor activity"/>
    <property type="evidence" value="ECO:0007669"/>
    <property type="project" value="InterPro"/>
</dbReference>
<evidence type="ECO:0000256" key="2">
    <source>
        <dbReference type="ARBA" id="ARBA00008096"/>
    </source>
</evidence>
<evidence type="ECO:0000256" key="5">
    <source>
        <dbReference type="ARBA" id="ARBA00023136"/>
    </source>
</evidence>
<feature type="transmembrane region" description="Helical" evidence="6">
    <location>
        <begin position="105"/>
        <end position="122"/>
    </location>
</feature>
<evidence type="ECO:0000256" key="1">
    <source>
        <dbReference type="ARBA" id="ARBA00004141"/>
    </source>
</evidence>
<evidence type="ECO:0000256" key="4">
    <source>
        <dbReference type="ARBA" id="ARBA00022989"/>
    </source>
</evidence>
<keyword evidence="5 6" id="KW-0472">Membrane</keyword>
<evidence type="ECO:0008006" key="9">
    <source>
        <dbReference type="Google" id="ProtNLM"/>
    </source>
</evidence>
<dbReference type="GO" id="GO:0030134">
    <property type="term" value="C:COPII-coated ER to Golgi transport vesicle"/>
    <property type="evidence" value="ECO:0007669"/>
    <property type="project" value="TreeGrafter"/>
</dbReference>
<name>A0A1J9QTG0_9EURO</name>
<evidence type="ECO:0000256" key="6">
    <source>
        <dbReference type="SAM" id="Phobius"/>
    </source>
</evidence>
<evidence type="ECO:0000256" key="3">
    <source>
        <dbReference type="ARBA" id="ARBA00022692"/>
    </source>
</evidence>
<proteinExistence type="inferred from homology"/>
<dbReference type="VEuPathDB" id="FungiDB:AJ78_01406"/>
<organism evidence="7 8">
    <name type="scientific">Emergomyces pasteurianus Ep9510</name>
    <dbReference type="NCBI Taxonomy" id="1447872"/>
    <lineage>
        <taxon>Eukaryota</taxon>
        <taxon>Fungi</taxon>
        <taxon>Dikarya</taxon>
        <taxon>Ascomycota</taxon>
        <taxon>Pezizomycotina</taxon>
        <taxon>Eurotiomycetes</taxon>
        <taxon>Eurotiomycetidae</taxon>
        <taxon>Onygenales</taxon>
        <taxon>Ajellomycetaceae</taxon>
        <taxon>Emergomyces</taxon>
    </lineage>
</organism>
<dbReference type="Pfam" id="PF04148">
    <property type="entry name" value="Erv26"/>
    <property type="match status" value="1"/>
</dbReference>
<sequence length="250" mass="27848">MWILPLIGYLGLIAGFSFLTLAIGKLTLPVLNHASGLYYLSELVEEHTVLARRLLSRLIYFIITLHVLLCLIDQLPFTLCVLSIISHLIYAANLRRFPIVKLTDPIFITSCLLVGLNHWLWFRHFSDPISTHSSSASMPWSKDSGSNTRQPYYHGSADLPSFTEVASYFGLCVWLVPFALFVSLSAGENVLPSMGSEYATGPTAASSLADRDGKLKNKGMAKALVDGVREWMGDTGELMGFWRGEKTRRF</sequence>
<dbReference type="PANTHER" id="PTHR13144:SF0">
    <property type="entry name" value="PROTEIN TEX261"/>
    <property type="match status" value="1"/>
</dbReference>
<comment type="subcellular location">
    <subcellularLocation>
        <location evidence="1">Membrane</location>
        <topology evidence="1">Multi-pass membrane protein</topology>
    </subcellularLocation>
</comment>
<dbReference type="GO" id="GO:0006888">
    <property type="term" value="P:endoplasmic reticulum to Golgi vesicle-mediated transport"/>
    <property type="evidence" value="ECO:0007669"/>
    <property type="project" value="InterPro"/>
</dbReference>
<keyword evidence="4 6" id="KW-1133">Transmembrane helix</keyword>
<accession>A0A1J9QTG0</accession>
<gene>
    <name evidence="7" type="ORF">AJ78_01406</name>
</gene>
<dbReference type="InterPro" id="IPR007277">
    <property type="entry name" value="Svp26/Tex261"/>
</dbReference>